<sequence length="214" mass="22884">MNLRHHNNGSSKLVCSSGKKGFTASRAFRPLTTKKPPSELPGGMGKIVESVKRRLEDLPPAPGMSSDPGPWFDLGKNKSRFKVVPHNWPDDRPRHDHLQGAVFCPSHGGESRHKDNKAGLALGRGNPGHWAALSLLLLGPGVPSLRSRPNCSMSVTWGEVSERSGWDGAGPVPDPSGYASRPHVDAGCCGGHTPSPQVGSHAFLEKSRLNSLTE</sequence>
<evidence type="ECO:0000313" key="2">
    <source>
        <dbReference type="Proteomes" id="UP000805193"/>
    </source>
</evidence>
<proteinExistence type="predicted"/>
<dbReference type="Proteomes" id="UP000805193">
    <property type="component" value="Unassembled WGS sequence"/>
</dbReference>
<comment type="caution">
    <text evidence="1">The sequence shown here is derived from an EMBL/GenBank/DDBJ whole genome shotgun (WGS) entry which is preliminary data.</text>
</comment>
<reference evidence="1 2" key="1">
    <citation type="journal article" date="2020" name="Cell">
        <title>Large-Scale Comparative Analyses of Tick Genomes Elucidate Their Genetic Diversity and Vector Capacities.</title>
        <authorList>
            <consortium name="Tick Genome and Microbiome Consortium (TIGMIC)"/>
            <person name="Jia N."/>
            <person name="Wang J."/>
            <person name="Shi W."/>
            <person name="Du L."/>
            <person name="Sun Y."/>
            <person name="Zhan W."/>
            <person name="Jiang J.F."/>
            <person name="Wang Q."/>
            <person name="Zhang B."/>
            <person name="Ji P."/>
            <person name="Bell-Sakyi L."/>
            <person name="Cui X.M."/>
            <person name="Yuan T.T."/>
            <person name="Jiang B.G."/>
            <person name="Yang W.F."/>
            <person name="Lam T.T."/>
            <person name="Chang Q.C."/>
            <person name="Ding S.J."/>
            <person name="Wang X.J."/>
            <person name="Zhu J.G."/>
            <person name="Ruan X.D."/>
            <person name="Zhao L."/>
            <person name="Wei J.T."/>
            <person name="Ye R.Z."/>
            <person name="Que T.C."/>
            <person name="Du C.H."/>
            <person name="Zhou Y.H."/>
            <person name="Cheng J.X."/>
            <person name="Dai P.F."/>
            <person name="Guo W.B."/>
            <person name="Han X.H."/>
            <person name="Huang E.J."/>
            <person name="Li L.F."/>
            <person name="Wei W."/>
            <person name="Gao Y.C."/>
            <person name="Liu J.Z."/>
            <person name="Shao H.Z."/>
            <person name="Wang X."/>
            <person name="Wang C.C."/>
            <person name="Yang T.C."/>
            <person name="Huo Q.B."/>
            <person name="Li W."/>
            <person name="Chen H.Y."/>
            <person name="Chen S.E."/>
            <person name="Zhou L.G."/>
            <person name="Ni X.B."/>
            <person name="Tian J.H."/>
            <person name="Sheng Y."/>
            <person name="Liu T."/>
            <person name="Pan Y.S."/>
            <person name="Xia L.Y."/>
            <person name="Li J."/>
            <person name="Zhao F."/>
            <person name="Cao W.C."/>
        </authorList>
    </citation>
    <scope>NUCLEOTIDE SEQUENCE [LARGE SCALE GENOMIC DNA]</scope>
    <source>
        <strain evidence="1">Iper-2018</strain>
    </source>
</reference>
<accession>A0AC60QJ28</accession>
<dbReference type="EMBL" id="JABSTQ010008846">
    <property type="protein sequence ID" value="KAG0434003.1"/>
    <property type="molecule type" value="Genomic_DNA"/>
</dbReference>
<gene>
    <name evidence="1" type="ORF">HPB47_019420</name>
</gene>
<evidence type="ECO:0000313" key="1">
    <source>
        <dbReference type="EMBL" id="KAG0434003.1"/>
    </source>
</evidence>
<organism evidence="1 2">
    <name type="scientific">Ixodes persulcatus</name>
    <name type="common">Taiga tick</name>
    <dbReference type="NCBI Taxonomy" id="34615"/>
    <lineage>
        <taxon>Eukaryota</taxon>
        <taxon>Metazoa</taxon>
        <taxon>Ecdysozoa</taxon>
        <taxon>Arthropoda</taxon>
        <taxon>Chelicerata</taxon>
        <taxon>Arachnida</taxon>
        <taxon>Acari</taxon>
        <taxon>Parasitiformes</taxon>
        <taxon>Ixodida</taxon>
        <taxon>Ixodoidea</taxon>
        <taxon>Ixodidae</taxon>
        <taxon>Ixodinae</taxon>
        <taxon>Ixodes</taxon>
    </lineage>
</organism>
<protein>
    <submittedName>
        <fullName evidence="1">Uncharacterized protein</fullName>
    </submittedName>
</protein>
<keyword evidence="2" id="KW-1185">Reference proteome</keyword>
<name>A0AC60QJ28_IXOPE</name>